<sequence length="83" mass="8543">MTAAAPLPDPARCPLCGGDNRCAMEIERATGVPQGPCWCMDQHFSVDLLARLPAQTRGQACICARCVAASAATQPDCAPAANG</sequence>
<dbReference type="InterPro" id="IPR032720">
    <property type="entry name" value="Cys_rich_CWC"/>
</dbReference>
<dbReference type="RefSeq" id="WP_284309586.1">
    <property type="nucleotide sequence ID" value="NZ_BSPB01000111.1"/>
</dbReference>
<dbReference type="Proteomes" id="UP001156903">
    <property type="component" value="Unassembled WGS sequence"/>
</dbReference>
<reference evidence="2" key="1">
    <citation type="journal article" date="2019" name="Int. J. Syst. Evol. Microbiol.">
        <title>The Global Catalogue of Microorganisms (GCM) 10K type strain sequencing project: providing services to taxonomists for standard genome sequencing and annotation.</title>
        <authorList>
            <consortium name="The Broad Institute Genomics Platform"/>
            <consortium name="The Broad Institute Genome Sequencing Center for Infectious Disease"/>
            <person name="Wu L."/>
            <person name="Ma J."/>
        </authorList>
    </citation>
    <scope>NUCLEOTIDE SEQUENCE [LARGE SCALE GENOMIC DNA]</scope>
    <source>
        <strain evidence="2">NBRC 109341</strain>
    </source>
</reference>
<proteinExistence type="predicted"/>
<keyword evidence="2" id="KW-1185">Reference proteome</keyword>
<comment type="caution">
    <text evidence="1">The sequence shown here is derived from an EMBL/GenBank/DDBJ whole genome shotgun (WGS) entry which is preliminary data.</text>
</comment>
<dbReference type="Pfam" id="PF14375">
    <property type="entry name" value="Cys_rich_CWC"/>
    <property type="match status" value="1"/>
</dbReference>
<accession>A0ABQ6CFE4</accession>
<evidence type="ECO:0000313" key="1">
    <source>
        <dbReference type="EMBL" id="GLS16947.1"/>
    </source>
</evidence>
<name>A0ABQ6CFE4_9BURK</name>
<gene>
    <name evidence="1" type="ORF">GCM10007935_43980</name>
</gene>
<organism evidence="1 2">
    <name type="scientific">Hydrogenophaga electricum</name>
    <dbReference type="NCBI Taxonomy" id="1230953"/>
    <lineage>
        <taxon>Bacteria</taxon>
        <taxon>Pseudomonadati</taxon>
        <taxon>Pseudomonadota</taxon>
        <taxon>Betaproteobacteria</taxon>
        <taxon>Burkholderiales</taxon>
        <taxon>Comamonadaceae</taxon>
        <taxon>Hydrogenophaga</taxon>
    </lineage>
</organism>
<evidence type="ECO:0000313" key="2">
    <source>
        <dbReference type="Proteomes" id="UP001156903"/>
    </source>
</evidence>
<dbReference type="EMBL" id="BSPB01000111">
    <property type="protein sequence ID" value="GLS16947.1"/>
    <property type="molecule type" value="Genomic_DNA"/>
</dbReference>
<protein>
    <recommendedName>
        <fullName evidence="3">Cysteine-rich CWC family protein</fullName>
    </recommendedName>
</protein>
<evidence type="ECO:0008006" key="3">
    <source>
        <dbReference type="Google" id="ProtNLM"/>
    </source>
</evidence>